<accession>A0ABU8JSV1</accession>
<keyword evidence="2" id="KW-1185">Reference proteome</keyword>
<evidence type="ECO:0008006" key="3">
    <source>
        <dbReference type="Google" id="ProtNLM"/>
    </source>
</evidence>
<sequence>MKLNEFENKLQQKNINLTDFIVWFNREFLVMDNTGAFHSNIIGVDSSRESVYQKMYDHVYDYIQDPAFKDDVLQLHLSDYQDRGPGESKNAISREMLPVDRAEAHVKAMASLIGKLTWGAQSIPTANIVMENKKPFFRWLFGPSENAPEKMNCWECVFYAAWGARLISKQEIIAMITVVNNQPMRFVKLIKSSSDKREVKKGDIVIFGDDGQHVALATSEKGDIFELDADTDGIQKSTIDTVRKKKSAYSAVRWGSLF</sequence>
<dbReference type="Proteomes" id="UP001359469">
    <property type="component" value="Unassembled WGS sequence"/>
</dbReference>
<evidence type="ECO:0000313" key="1">
    <source>
        <dbReference type="EMBL" id="MEI7065799.1"/>
    </source>
</evidence>
<organism evidence="1 2">
    <name type="scientific">Dickeya chrysanthemi</name>
    <name type="common">Pectobacterium chrysanthemi</name>
    <name type="synonym">Erwinia chrysanthemi</name>
    <dbReference type="NCBI Taxonomy" id="556"/>
    <lineage>
        <taxon>Bacteria</taxon>
        <taxon>Pseudomonadati</taxon>
        <taxon>Pseudomonadota</taxon>
        <taxon>Gammaproteobacteria</taxon>
        <taxon>Enterobacterales</taxon>
        <taxon>Pectobacteriaceae</taxon>
        <taxon>Dickeya</taxon>
    </lineage>
</organism>
<evidence type="ECO:0000313" key="2">
    <source>
        <dbReference type="Proteomes" id="UP001359469"/>
    </source>
</evidence>
<protein>
    <recommendedName>
        <fullName evidence="3">CHAP domain-containing protein</fullName>
    </recommendedName>
</protein>
<proteinExistence type="predicted"/>
<dbReference type="RefSeq" id="WP_226053309.1">
    <property type="nucleotide sequence ID" value="NZ_CP161827.1"/>
</dbReference>
<name>A0ABU8JSV1_DICCH</name>
<reference evidence="1 2" key="1">
    <citation type="submission" date="2024-03" db="EMBL/GenBank/DDBJ databases">
        <title>Analysis of soft rot Pectobacteriaceae population diversity in US potato growing regions between 2016 and 2022.</title>
        <authorList>
            <person name="Ma X."/>
            <person name="Zhang X."/>
            <person name="Stodghill P."/>
            <person name="Rioux R."/>
            <person name="Babler B."/>
            <person name="Shrestha S."/>
            <person name="Babler B."/>
            <person name="Rivedal H."/>
            <person name="Frost K."/>
            <person name="Hao J."/>
            <person name="Secor G."/>
            <person name="Swingle B."/>
        </authorList>
    </citation>
    <scope>NUCLEOTIDE SEQUENCE [LARGE SCALE GENOMIC DNA]</scope>
    <source>
        <strain evidence="1 2">SR64</strain>
    </source>
</reference>
<dbReference type="EMBL" id="JBBBOO010000021">
    <property type="protein sequence ID" value="MEI7065799.1"/>
    <property type="molecule type" value="Genomic_DNA"/>
</dbReference>
<gene>
    <name evidence="1" type="ORF">WCU84_19430</name>
</gene>
<comment type="caution">
    <text evidence="1">The sequence shown here is derived from an EMBL/GenBank/DDBJ whole genome shotgun (WGS) entry which is preliminary data.</text>
</comment>